<reference evidence="2" key="1">
    <citation type="journal article" date="2021" name="Proc. Natl. Acad. Sci. U.S.A.">
        <title>Global biogeography of chemosynthetic symbionts reveals both localized and globally distributed symbiont groups. .</title>
        <authorList>
            <person name="Osvatic J.T."/>
            <person name="Wilkins L.G.E."/>
            <person name="Leibrecht L."/>
            <person name="Leray M."/>
            <person name="Zauner S."/>
            <person name="Polzin J."/>
            <person name="Camacho Y."/>
            <person name="Gros O."/>
            <person name="van Gils J.A."/>
            <person name="Eisen J.A."/>
            <person name="Petersen J.M."/>
            <person name="Yuen B."/>
        </authorList>
    </citation>
    <scope>NUCLEOTIDE SEQUENCE</scope>
    <source>
        <strain evidence="2">MAGclacostrist055</strain>
    </source>
</reference>
<dbReference type="EMBL" id="JAEPCR010000008">
    <property type="protein sequence ID" value="MCG7977151.1"/>
    <property type="molecule type" value="Genomic_DNA"/>
</dbReference>
<organism evidence="2 3">
    <name type="scientific">Candidatus Thiodiazotropha taylori</name>
    <dbReference type="NCBI Taxonomy" id="2792791"/>
    <lineage>
        <taxon>Bacteria</taxon>
        <taxon>Pseudomonadati</taxon>
        <taxon>Pseudomonadota</taxon>
        <taxon>Gammaproteobacteria</taxon>
        <taxon>Chromatiales</taxon>
        <taxon>Sedimenticolaceae</taxon>
        <taxon>Candidatus Thiodiazotropha</taxon>
    </lineage>
</organism>
<feature type="compositionally biased region" description="Basic residues" evidence="1">
    <location>
        <begin position="828"/>
        <end position="840"/>
    </location>
</feature>
<accession>A0A9E4NH74</accession>
<evidence type="ECO:0000313" key="2">
    <source>
        <dbReference type="EMBL" id="MCG7977151.1"/>
    </source>
</evidence>
<protein>
    <submittedName>
        <fullName evidence="2">Uncharacterized protein</fullName>
    </submittedName>
</protein>
<evidence type="ECO:0000313" key="3">
    <source>
        <dbReference type="Proteomes" id="UP000886674"/>
    </source>
</evidence>
<sequence>MKRFCPSIRGSLFKELKKCVKAIDDILDSGASPFDLAGLSFKLKGTVPASGIEKFFVQWRVSRNANQVWPEIVELNNSKIVSLTADIPIFAASTTNDAEALMNLARDIEAAFDGQGIKMALSRDGRHNDVLYIVSEKLLTFRPSRTDGQPAFGATAPISNVPFIKKAALTWDWSEFLQRPPTGPDEKTWVAKEIANFDQDLALEQYLQDVDLVLGSGKAADMWLGSADDQALVNRLISVKNAIAEALPTRVISILAHQDDQKLIRESKDVIRSNFANSLKKRLGRAINVDTLLVVPVEYDKIDAQGDCVIYGSIVTPQGENLDPDEVNPQFLPAAIRRDGTSNTLVLQFDGREPRARKETYKFNIAYRVEYIRWDIDGDDTPFGVRWLRLVEPINIPLNVDSSGTSLPTVVPVLFKRLLNKPDLAVAPPVQGKLTGNESLGTAVRKARRWGYRFDVERTAAAVQDDVIVELDFNVPPEEVFPQTALTVGREVGEVLFEYTIFRSKLDTPATRSVWYDALAYWGEYIADGLAMSDTAALSQLTTGLERKRHSLAIYEEGIIGNATKIKVDLKKRGTWAINGFKYAIEAIQPDPDKGDVDSDSLSVTTTDILDSIVVDLPAAGEGGGGYFAGRRITAGGLDIFDFENAWPLVTARRNKTLGDYDKIDDRFVYRTEEVRTGEPFTPFLDIDGPINLPNKRLTEALAEFFKLLLARIKNPEDFPLIDMMWGYESGALDGLKAHDDGLLVFKHDPIGSFTAVRPTSDAFPEAIHSITESIKKWDDLNGVRPDWGRFVFQVRVYSRLQTVEKTLLRLNDVRFSLPEPPLPAKSPPRRAKASTKRVTTKGSVKGDGPKAKSIRRK</sequence>
<proteinExistence type="predicted"/>
<dbReference type="AlphaFoldDB" id="A0A9E4NH74"/>
<dbReference type="Proteomes" id="UP000886674">
    <property type="component" value="Unassembled WGS sequence"/>
</dbReference>
<comment type="caution">
    <text evidence="2">The sequence shown here is derived from an EMBL/GenBank/DDBJ whole genome shotgun (WGS) entry which is preliminary data.</text>
</comment>
<gene>
    <name evidence="2" type="ORF">JAY77_03245</name>
</gene>
<feature type="region of interest" description="Disordered" evidence="1">
    <location>
        <begin position="819"/>
        <end position="858"/>
    </location>
</feature>
<name>A0A9E4NH74_9GAMM</name>
<evidence type="ECO:0000256" key="1">
    <source>
        <dbReference type="SAM" id="MobiDB-lite"/>
    </source>
</evidence>